<comment type="subcellular location">
    <subcellularLocation>
        <location evidence="1">Membrane</location>
        <topology evidence="1">Single-pass membrane protein</topology>
    </subcellularLocation>
</comment>
<dbReference type="Pfam" id="PF09430">
    <property type="entry name" value="EMC7_beta-sandw"/>
    <property type="match status" value="1"/>
</dbReference>
<keyword evidence="5 10" id="KW-1133">Transmembrane helix</keyword>
<evidence type="ECO:0000256" key="5">
    <source>
        <dbReference type="ARBA" id="ARBA00022989"/>
    </source>
</evidence>
<dbReference type="InParanoid" id="A0A067M0Z6"/>
<evidence type="ECO:0000256" key="7">
    <source>
        <dbReference type="ARBA" id="ARBA00023277"/>
    </source>
</evidence>
<keyword evidence="8" id="KW-0624">Polysaccharide degradation</keyword>
<evidence type="ECO:0000256" key="2">
    <source>
        <dbReference type="ARBA" id="ARBA00008880"/>
    </source>
</evidence>
<dbReference type="EMBL" id="KL198080">
    <property type="protein sequence ID" value="KDQ09239.1"/>
    <property type="molecule type" value="Genomic_DNA"/>
</dbReference>
<keyword evidence="7" id="KW-0119">Carbohydrate metabolism</keyword>
<accession>A0A067M0Z6</accession>
<dbReference type="GO" id="GO:0000272">
    <property type="term" value="P:polysaccharide catabolic process"/>
    <property type="evidence" value="ECO:0007669"/>
    <property type="project" value="UniProtKB-KW"/>
</dbReference>
<comment type="similarity">
    <text evidence="2">Belongs to the EMC7 family.</text>
</comment>
<evidence type="ECO:0000256" key="8">
    <source>
        <dbReference type="ARBA" id="ARBA00023326"/>
    </source>
</evidence>
<reference evidence="14" key="1">
    <citation type="journal article" date="2014" name="Proc. Natl. Acad. Sci. U.S.A.">
        <title>Extensive sampling of basidiomycete genomes demonstrates inadequacy of the white-rot/brown-rot paradigm for wood decay fungi.</title>
        <authorList>
            <person name="Riley R."/>
            <person name="Salamov A.A."/>
            <person name="Brown D.W."/>
            <person name="Nagy L.G."/>
            <person name="Floudas D."/>
            <person name="Held B.W."/>
            <person name="Levasseur A."/>
            <person name="Lombard V."/>
            <person name="Morin E."/>
            <person name="Otillar R."/>
            <person name="Lindquist E.A."/>
            <person name="Sun H."/>
            <person name="LaButti K.M."/>
            <person name="Schmutz J."/>
            <person name="Jabbour D."/>
            <person name="Luo H."/>
            <person name="Baker S.E."/>
            <person name="Pisabarro A.G."/>
            <person name="Walton J.D."/>
            <person name="Blanchette R.A."/>
            <person name="Henrissat B."/>
            <person name="Martin F."/>
            <person name="Cullen D."/>
            <person name="Hibbett D.S."/>
            <person name="Grigoriev I.V."/>
        </authorList>
    </citation>
    <scope>NUCLEOTIDE SEQUENCE [LARGE SCALE GENOMIC DNA]</scope>
    <source>
        <strain evidence="14">FD-172 SS1</strain>
    </source>
</reference>
<dbReference type="STRING" id="930990.A0A067M0Z6"/>
<dbReference type="AlphaFoldDB" id="A0A067M0Z6"/>
<sequence length="236" mass="25640">MRCFSVGKTISSALMMLQLVGVGATDIQGSIQWNDLCPGIEDLRHHTRVVLDGGLRKAMVAHDGGFIFRDIDPGTYTIDVNAPDHIFPQLRVDVSSQPPPPAPTSPSSEAPDGEPLSPAPPPGPISEVQFQATYRKSYEMPKASFDLIGMFTNPMMLMMLFTGLMMFAMPMLKDSLDPELIKEVEEKQGRMFAAQNRIQEGGVAGLSSLLNMSDSPSAPPKQPTTPARKAGGKKRR</sequence>
<dbReference type="Proteomes" id="UP000027195">
    <property type="component" value="Unassembled WGS sequence"/>
</dbReference>
<dbReference type="InterPro" id="IPR039163">
    <property type="entry name" value="EMC7"/>
</dbReference>
<evidence type="ECO:0000259" key="12">
    <source>
        <dbReference type="Pfam" id="PF09430"/>
    </source>
</evidence>
<keyword evidence="4 11" id="KW-0732">Signal</keyword>
<evidence type="ECO:0000256" key="3">
    <source>
        <dbReference type="ARBA" id="ARBA00022692"/>
    </source>
</evidence>
<keyword evidence="14" id="KW-1185">Reference proteome</keyword>
<evidence type="ECO:0000313" key="14">
    <source>
        <dbReference type="Proteomes" id="UP000027195"/>
    </source>
</evidence>
<feature type="compositionally biased region" description="Low complexity" evidence="9">
    <location>
        <begin position="105"/>
        <end position="116"/>
    </location>
</feature>
<evidence type="ECO:0000313" key="13">
    <source>
        <dbReference type="EMBL" id="KDQ09239.1"/>
    </source>
</evidence>
<evidence type="ECO:0000256" key="10">
    <source>
        <dbReference type="SAM" id="Phobius"/>
    </source>
</evidence>
<feature type="region of interest" description="Disordered" evidence="9">
    <location>
        <begin position="204"/>
        <end position="236"/>
    </location>
</feature>
<keyword evidence="6 10" id="KW-0472">Membrane</keyword>
<proteinExistence type="inferred from homology"/>
<feature type="signal peptide" evidence="11">
    <location>
        <begin position="1"/>
        <end position="24"/>
    </location>
</feature>
<organism evidence="13 14">
    <name type="scientific">Botryobasidium botryosum (strain FD-172 SS1)</name>
    <dbReference type="NCBI Taxonomy" id="930990"/>
    <lineage>
        <taxon>Eukaryota</taxon>
        <taxon>Fungi</taxon>
        <taxon>Dikarya</taxon>
        <taxon>Basidiomycota</taxon>
        <taxon>Agaricomycotina</taxon>
        <taxon>Agaricomycetes</taxon>
        <taxon>Cantharellales</taxon>
        <taxon>Botryobasidiaceae</taxon>
        <taxon>Botryobasidium</taxon>
    </lineage>
</organism>
<feature type="region of interest" description="Disordered" evidence="9">
    <location>
        <begin position="92"/>
        <end position="126"/>
    </location>
</feature>
<dbReference type="PANTHER" id="PTHR13605">
    <property type="entry name" value="ER MEMBRANE PROTEIN COMPLEX SUBUNIT 7"/>
    <property type="match status" value="1"/>
</dbReference>
<feature type="domain" description="ER membrane protein complex subunit 7 beta-sandwich" evidence="12">
    <location>
        <begin position="41"/>
        <end position="158"/>
    </location>
</feature>
<gene>
    <name evidence="13" type="ORF">BOTBODRAFT_530316</name>
</gene>
<dbReference type="InterPro" id="IPR019008">
    <property type="entry name" value="Beta_sandwich_EMC7"/>
</dbReference>
<dbReference type="FunCoup" id="A0A067M0Z6">
    <property type="interactions" value="70"/>
</dbReference>
<evidence type="ECO:0000256" key="4">
    <source>
        <dbReference type="ARBA" id="ARBA00022729"/>
    </source>
</evidence>
<dbReference type="GO" id="GO:0030246">
    <property type="term" value="F:carbohydrate binding"/>
    <property type="evidence" value="ECO:0007669"/>
    <property type="project" value="InterPro"/>
</dbReference>
<dbReference type="OrthoDB" id="27095at2759"/>
<evidence type="ECO:0000256" key="9">
    <source>
        <dbReference type="SAM" id="MobiDB-lite"/>
    </source>
</evidence>
<evidence type="ECO:0000256" key="6">
    <source>
        <dbReference type="ARBA" id="ARBA00023136"/>
    </source>
</evidence>
<dbReference type="InterPro" id="IPR013784">
    <property type="entry name" value="Carb-bd-like_fold"/>
</dbReference>
<name>A0A067M0Z6_BOTB1</name>
<evidence type="ECO:0000256" key="1">
    <source>
        <dbReference type="ARBA" id="ARBA00004167"/>
    </source>
</evidence>
<protein>
    <recommendedName>
        <fullName evidence="12">ER membrane protein complex subunit 7 beta-sandwich domain-containing protein</fullName>
    </recommendedName>
</protein>
<dbReference type="PANTHER" id="PTHR13605:SF4">
    <property type="entry name" value="ER MEMBRANE PROTEIN COMPLEX SUBUNIT 7"/>
    <property type="match status" value="1"/>
</dbReference>
<dbReference type="GO" id="GO:0072546">
    <property type="term" value="C:EMC complex"/>
    <property type="evidence" value="ECO:0007669"/>
    <property type="project" value="TreeGrafter"/>
</dbReference>
<dbReference type="SUPFAM" id="SSF49452">
    <property type="entry name" value="Starch-binding domain-like"/>
    <property type="match status" value="1"/>
</dbReference>
<dbReference type="HOGENOM" id="CLU_073620_3_0_1"/>
<keyword evidence="3 10" id="KW-0812">Transmembrane</keyword>
<evidence type="ECO:0000256" key="11">
    <source>
        <dbReference type="SAM" id="SignalP"/>
    </source>
</evidence>
<feature type="transmembrane region" description="Helical" evidence="10">
    <location>
        <begin position="145"/>
        <end position="169"/>
    </location>
</feature>
<feature type="chain" id="PRO_5001644298" description="ER membrane protein complex subunit 7 beta-sandwich domain-containing protein" evidence="11">
    <location>
        <begin position="25"/>
        <end position="236"/>
    </location>
</feature>